<evidence type="ECO:0000256" key="2">
    <source>
        <dbReference type="SAM" id="Phobius"/>
    </source>
</evidence>
<feature type="region of interest" description="Disordered" evidence="1">
    <location>
        <begin position="162"/>
        <end position="191"/>
    </location>
</feature>
<sequence>MPKKSVWRMKYALFLFWTAVSGSASGATALGDLELEKKYPNGKSVASDPKLARRVYTEEAITAVRGFSVSSNPSFESEPDARSLCAAQYHDLHCPSRLPAAVLFAILVAGIIQTIVILYTAVYFLRNSRARSKETIERCSCGRRVREPDHVVVTSLVAEHLGCPGEGTSSENQQGSPSKSERRSSSTASAAEPELVSQLVMAAAVCIANWMRNPFGEKGVRGYEHWLTALGRHLELVVEAEPAILQSCRELQCSLSRMLAARTETETETELAADGSSKFDVAQRTKLPYLREEWAELSVKAASFTEDLALRLGTPLDSAWLEPIETDVNQQDVDVAPGVIPQSASAAVVTDEELQLSSVSSTGVPTSGQRSLQSASGLTPSAMDLLQRLVDDQEMKLSTKLQIMDVAVRHESNILQTKQLELQKQSMSEAMNANALAVHRNSLAAASLERKRSDSVSYQTATSAAALRVSCADMLATGLAIQLIALCGASWAHTGSTSASLVSECMRGGMVVAAWSSRWVISVMGSSHGQVLSMWCEVTSATQLVGGCSTSQLPHTLPTAALFATVAWIASVKHGAWIASVKHGAWIASVKHGVWIASVKHGVWIASVKHGVWIASGMLWLFGLVMLLCGLLLRSNMLSTQQSAPVFVYLVILGFLGGFLGHGAVERVGGHGGCWLFLWETLCLMHTYAAVSSSSLVRLLANRKKLVVAEGRDNYSGVNTSDSTATYFVFHALLGFVVPIAGGVMPFLINY</sequence>
<feature type="transmembrane region" description="Helical" evidence="2">
    <location>
        <begin position="100"/>
        <end position="125"/>
    </location>
</feature>
<dbReference type="Proteomes" id="UP001190700">
    <property type="component" value="Unassembled WGS sequence"/>
</dbReference>
<keyword evidence="2" id="KW-0472">Membrane</keyword>
<dbReference type="InterPro" id="IPR044708">
    <property type="entry name" value="CPR5"/>
</dbReference>
<dbReference type="GO" id="GO:0006952">
    <property type="term" value="P:defense response"/>
    <property type="evidence" value="ECO:0007669"/>
    <property type="project" value="InterPro"/>
</dbReference>
<feature type="transmembrane region" description="Helical" evidence="2">
    <location>
        <begin position="646"/>
        <end position="665"/>
    </location>
</feature>
<dbReference type="GO" id="GO:0010150">
    <property type="term" value="P:leaf senescence"/>
    <property type="evidence" value="ECO:0007669"/>
    <property type="project" value="InterPro"/>
</dbReference>
<reference evidence="4 5" key="1">
    <citation type="journal article" date="2015" name="Genome Biol. Evol.">
        <title>Comparative Genomics of a Bacterivorous Green Alga Reveals Evolutionary Causalities and Consequences of Phago-Mixotrophic Mode of Nutrition.</title>
        <authorList>
            <person name="Burns J.A."/>
            <person name="Paasch A."/>
            <person name="Narechania A."/>
            <person name="Kim E."/>
        </authorList>
    </citation>
    <scope>NUCLEOTIDE SEQUENCE [LARGE SCALE GENOMIC DNA]</scope>
    <source>
        <strain evidence="4 5">PLY_AMNH</strain>
    </source>
</reference>
<name>A0AAE0C2P8_9CHLO</name>
<evidence type="ECO:0000256" key="3">
    <source>
        <dbReference type="SAM" id="SignalP"/>
    </source>
</evidence>
<feature type="transmembrane region" description="Helical" evidence="2">
    <location>
        <begin position="672"/>
        <end position="691"/>
    </location>
</feature>
<gene>
    <name evidence="4" type="ORF">CYMTET_43196</name>
</gene>
<dbReference type="AlphaFoldDB" id="A0AAE0C2P8"/>
<keyword evidence="3" id="KW-0732">Signal</keyword>
<dbReference type="PANTHER" id="PTHR35322">
    <property type="entry name" value="PROTEIN CPR-5"/>
    <property type="match status" value="1"/>
</dbReference>
<feature type="transmembrane region" description="Helical" evidence="2">
    <location>
        <begin position="728"/>
        <end position="749"/>
    </location>
</feature>
<dbReference type="EMBL" id="LGRX02029082">
    <property type="protein sequence ID" value="KAK3247301.1"/>
    <property type="molecule type" value="Genomic_DNA"/>
</dbReference>
<organism evidence="4 5">
    <name type="scientific">Cymbomonas tetramitiformis</name>
    <dbReference type="NCBI Taxonomy" id="36881"/>
    <lineage>
        <taxon>Eukaryota</taxon>
        <taxon>Viridiplantae</taxon>
        <taxon>Chlorophyta</taxon>
        <taxon>Pyramimonadophyceae</taxon>
        <taxon>Pyramimonadales</taxon>
        <taxon>Pyramimonadaceae</taxon>
        <taxon>Cymbomonas</taxon>
    </lineage>
</organism>
<keyword evidence="2" id="KW-0812">Transmembrane</keyword>
<evidence type="ECO:0000256" key="1">
    <source>
        <dbReference type="SAM" id="MobiDB-lite"/>
    </source>
</evidence>
<dbReference type="GO" id="GO:0010090">
    <property type="term" value="P:trichome morphogenesis"/>
    <property type="evidence" value="ECO:0007669"/>
    <property type="project" value="InterPro"/>
</dbReference>
<feature type="chain" id="PRO_5041948602" evidence="3">
    <location>
        <begin position="25"/>
        <end position="751"/>
    </location>
</feature>
<evidence type="ECO:0000313" key="4">
    <source>
        <dbReference type="EMBL" id="KAK3247301.1"/>
    </source>
</evidence>
<feature type="transmembrane region" description="Helical" evidence="2">
    <location>
        <begin position="612"/>
        <end position="634"/>
    </location>
</feature>
<comment type="caution">
    <text evidence="4">The sequence shown here is derived from an EMBL/GenBank/DDBJ whole genome shotgun (WGS) entry which is preliminary data.</text>
</comment>
<dbReference type="PANTHER" id="PTHR35322:SF2">
    <property type="entry name" value="PROTEIN CPR-5"/>
    <property type="match status" value="1"/>
</dbReference>
<keyword evidence="5" id="KW-1185">Reference proteome</keyword>
<accession>A0AAE0C2P8</accession>
<evidence type="ECO:0000313" key="5">
    <source>
        <dbReference type="Proteomes" id="UP001190700"/>
    </source>
</evidence>
<keyword evidence="2" id="KW-1133">Transmembrane helix</keyword>
<proteinExistence type="predicted"/>
<feature type="signal peptide" evidence="3">
    <location>
        <begin position="1"/>
        <end position="24"/>
    </location>
</feature>
<protein>
    <submittedName>
        <fullName evidence="4">Uncharacterized protein</fullName>
    </submittedName>
</protein>